<dbReference type="RefSeq" id="WP_404538849.1">
    <property type="nucleotide sequence ID" value="NZ_JADIKL010000004.1"/>
</dbReference>
<keyword evidence="1" id="KW-0812">Transmembrane</keyword>
<dbReference type="InterPro" id="IPR048136">
    <property type="entry name" value="STM3941-like"/>
</dbReference>
<evidence type="ECO:0000313" key="2">
    <source>
        <dbReference type="EMBL" id="MFK2931090.1"/>
    </source>
</evidence>
<keyword evidence="1" id="KW-0472">Membrane</keyword>
<name>A0ABW8KG42_9GAMM</name>
<dbReference type="Proteomes" id="UP001620397">
    <property type="component" value="Unassembled WGS sequence"/>
</dbReference>
<proteinExistence type="predicted"/>
<gene>
    <name evidence="2" type="ORF">ISP14_09825</name>
</gene>
<sequence length="168" mass="18830">MSTCIVRWSLWRNGVVALIGATLTVLGAIALFRSAHDQRVLFFGVLFFGLTTLLFARRALYRKPVLVIDAQGMTLPRCGLVPWDDIDRVGMAPGQAVLIFPKRPEAWQAKLPTFYALMWRLFPKRRCLSVSLQNVDTPTPAIYDATKSYLVNESTGQGLLILKRGDYA</sequence>
<dbReference type="NCBIfam" id="NF041635">
    <property type="entry name" value="STM3941_fam"/>
    <property type="match status" value="1"/>
</dbReference>
<feature type="transmembrane region" description="Helical" evidence="1">
    <location>
        <begin position="38"/>
        <end position="56"/>
    </location>
</feature>
<reference evidence="2 3" key="1">
    <citation type="submission" date="2020-10" db="EMBL/GenBank/DDBJ databases">
        <title>Phylogeny of dyella-like bacteria.</title>
        <authorList>
            <person name="Fu J."/>
        </authorList>
    </citation>
    <scope>NUCLEOTIDE SEQUENCE [LARGE SCALE GENOMIC DNA]</scope>
    <source>
        <strain evidence="2 3">DKC-1</strain>
    </source>
</reference>
<dbReference type="EMBL" id="JADIKL010000004">
    <property type="protein sequence ID" value="MFK2931090.1"/>
    <property type="molecule type" value="Genomic_DNA"/>
</dbReference>
<organism evidence="2 3">
    <name type="scientific">Dyella agri</name>
    <dbReference type="NCBI Taxonomy" id="1926869"/>
    <lineage>
        <taxon>Bacteria</taxon>
        <taxon>Pseudomonadati</taxon>
        <taxon>Pseudomonadota</taxon>
        <taxon>Gammaproteobacteria</taxon>
        <taxon>Lysobacterales</taxon>
        <taxon>Rhodanobacteraceae</taxon>
        <taxon>Dyella</taxon>
    </lineage>
</organism>
<keyword evidence="1" id="KW-1133">Transmembrane helix</keyword>
<evidence type="ECO:0000313" key="3">
    <source>
        <dbReference type="Proteomes" id="UP001620397"/>
    </source>
</evidence>
<keyword evidence="3" id="KW-1185">Reference proteome</keyword>
<comment type="caution">
    <text evidence="2">The sequence shown here is derived from an EMBL/GenBank/DDBJ whole genome shotgun (WGS) entry which is preliminary data.</text>
</comment>
<evidence type="ECO:0000256" key="1">
    <source>
        <dbReference type="SAM" id="Phobius"/>
    </source>
</evidence>
<feature type="transmembrane region" description="Helical" evidence="1">
    <location>
        <begin position="12"/>
        <end position="32"/>
    </location>
</feature>
<accession>A0ABW8KG42</accession>
<protein>
    <submittedName>
        <fullName evidence="2">Uncharacterized protein</fullName>
    </submittedName>
</protein>